<dbReference type="GO" id="GO:0008412">
    <property type="term" value="F:4-hydroxybenzoate polyprenyltransferase activity"/>
    <property type="evidence" value="ECO:0007669"/>
    <property type="project" value="UniProtKB-UniRule"/>
</dbReference>
<dbReference type="InterPro" id="IPR039653">
    <property type="entry name" value="Prenyltransferase"/>
</dbReference>
<evidence type="ECO:0000256" key="8">
    <source>
        <dbReference type="ARBA" id="ARBA00022692"/>
    </source>
</evidence>
<dbReference type="Gene3D" id="1.10.357.140">
    <property type="entry name" value="UbiA prenyltransferase"/>
    <property type="match status" value="1"/>
</dbReference>
<dbReference type="FunFam" id="1.10.357.140:FF:000008">
    <property type="entry name" value="4-hydroxybenzoate octaprenyltransferase"/>
    <property type="match status" value="1"/>
</dbReference>
<dbReference type="Gene3D" id="1.20.120.1780">
    <property type="entry name" value="UbiA prenyltransferase"/>
    <property type="match status" value="1"/>
</dbReference>
<evidence type="ECO:0000256" key="7">
    <source>
        <dbReference type="ARBA" id="ARBA00022688"/>
    </source>
</evidence>
<dbReference type="Pfam" id="PF01040">
    <property type="entry name" value="UbiA"/>
    <property type="match status" value="1"/>
</dbReference>
<gene>
    <name evidence="13" type="primary">ubiA</name>
    <name evidence="13" type="ORF">NSJP_1859</name>
</gene>
<keyword evidence="8 12" id="KW-0812">Transmembrane</keyword>
<dbReference type="GO" id="GO:0005886">
    <property type="term" value="C:plasma membrane"/>
    <property type="evidence" value="ECO:0007669"/>
    <property type="project" value="TreeGrafter"/>
</dbReference>
<keyword evidence="10 12" id="KW-0472">Membrane</keyword>
<dbReference type="NCBIfam" id="TIGR01474">
    <property type="entry name" value="ubiA_proteo"/>
    <property type="match status" value="1"/>
</dbReference>
<keyword evidence="5" id="KW-0997">Cell inner membrane</keyword>
<comment type="cofactor">
    <cofactor evidence="1">
        <name>Mg(2+)</name>
        <dbReference type="ChEBI" id="CHEBI:18420"/>
    </cofactor>
</comment>
<accession>A0A1W1I531</accession>
<dbReference type="EMBL" id="LT828648">
    <property type="protein sequence ID" value="SLM48031.1"/>
    <property type="molecule type" value="Genomic_DNA"/>
</dbReference>
<evidence type="ECO:0000256" key="12">
    <source>
        <dbReference type="SAM" id="Phobius"/>
    </source>
</evidence>
<evidence type="ECO:0000256" key="3">
    <source>
        <dbReference type="ARBA" id="ARBA00005985"/>
    </source>
</evidence>
<evidence type="ECO:0000256" key="9">
    <source>
        <dbReference type="ARBA" id="ARBA00022989"/>
    </source>
</evidence>
<dbReference type="STRING" id="1325564.NSJP_1859"/>
<keyword evidence="4" id="KW-1003">Cell membrane</keyword>
<evidence type="ECO:0000313" key="13">
    <source>
        <dbReference type="EMBL" id="SLM48031.1"/>
    </source>
</evidence>
<evidence type="ECO:0000256" key="2">
    <source>
        <dbReference type="ARBA" id="ARBA00004141"/>
    </source>
</evidence>
<dbReference type="InterPro" id="IPR000537">
    <property type="entry name" value="UbiA_prenyltransferase"/>
</dbReference>
<name>A0A1W1I531_9BACT</name>
<keyword evidence="7" id="KW-0831">Ubiquinone biosynthesis</keyword>
<keyword evidence="14" id="KW-1185">Reference proteome</keyword>
<dbReference type="OrthoDB" id="9782418at2"/>
<dbReference type="PANTHER" id="PTHR11048:SF28">
    <property type="entry name" value="4-HYDROXYBENZOATE POLYPRENYLTRANSFERASE, MITOCHONDRIAL"/>
    <property type="match status" value="1"/>
</dbReference>
<evidence type="ECO:0000256" key="10">
    <source>
        <dbReference type="ARBA" id="ARBA00023136"/>
    </source>
</evidence>
<keyword evidence="9 12" id="KW-1133">Transmembrane helix</keyword>
<dbReference type="CDD" id="cd13959">
    <property type="entry name" value="PT_UbiA_COQ2"/>
    <property type="match status" value="1"/>
</dbReference>
<dbReference type="AlphaFoldDB" id="A0A1W1I531"/>
<dbReference type="HAMAP" id="MF_01635">
    <property type="entry name" value="UbiA"/>
    <property type="match status" value="1"/>
</dbReference>
<feature type="transmembrane region" description="Helical" evidence="12">
    <location>
        <begin position="289"/>
        <end position="309"/>
    </location>
</feature>
<dbReference type="InterPro" id="IPR044878">
    <property type="entry name" value="UbiA_sf"/>
</dbReference>
<reference evidence="13 14" key="1">
    <citation type="submission" date="2017-03" db="EMBL/GenBank/DDBJ databases">
        <authorList>
            <person name="Afonso C.L."/>
            <person name="Miller P.J."/>
            <person name="Scott M.A."/>
            <person name="Spackman E."/>
            <person name="Goraichik I."/>
            <person name="Dimitrov K.M."/>
            <person name="Suarez D.L."/>
            <person name="Swayne D.E."/>
        </authorList>
    </citation>
    <scope>NUCLEOTIDE SEQUENCE [LARGE SCALE GENOMIC DNA]</scope>
    <source>
        <strain evidence="13">Genome sequencing of Nitrospira japonica strain NJ11</strain>
    </source>
</reference>
<evidence type="ECO:0000313" key="14">
    <source>
        <dbReference type="Proteomes" id="UP000192042"/>
    </source>
</evidence>
<protein>
    <recommendedName>
        <fullName evidence="11">4-hydroxybenzoate octaprenyltransferase</fullName>
        <ecNumber evidence="11">2.5.1.39</ecNumber>
    </recommendedName>
</protein>
<dbReference type="InterPro" id="IPR006370">
    <property type="entry name" value="HB_polyprenyltransferase-like"/>
</dbReference>
<dbReference type="GO" id="GO:0006744">
    <property type="term" value="P:ubiquinone biosynthetic process"/>
    <property type="evidence" value="ECO:0007669"/>
    <property type="project" value="UniProtKB-UniRule"/>
</dbReference>
<dbReference type="Proteomes" id="UP000192042">
    <property type="component" value="Chromosome I"/>
</dbReference>
<sequence>MRPQADPMAPVTDSPPQTLAENRGARFSWSAAARLIRLHSQTGTWLLLLPTLWSLVLAARGVPALGLIVTFSAGSFLMRSAGVVLNDLADRSVDREVARTRTRPLASGELSFYHACGLAALLLGAALALVLTLNQLTLLLSPIAMVLAGLYPFAKRVVHVPQAILGIAFGWGTIMAWAASRGTIESPAWLLFGATICWAVGYDTIYALQDREDDRRIGVKSSALFFDRWTWLAVAAAFGGMLTFLVLAGLETGIGWIYYAALAIAAVLFAKQTVELAGSVSAARAFTLFHRHVWIGSGILAGMLAGFLWQ</sequence>
<organism evidence="13 14">
    <name type="scientific">Nitrospira japonica</name>
    <dbReference type="NCBI Taxonomy" id="1325564"/>
    <lineage>
        <taxon>Bacteria</taxon>
        <taxon>Pseudomonadati</taxon>
        <taxon>Nitrospirota</taxon>
        <taxon>Nitrospiria</taxon>
        <taxon>Nitrospirales</taxon>
        <taxon>Nitrospiraceae</taxon>
        <taxon>Nitrospira</taxon>
    </lineage>
</organism>
<keyword evidence="6 13" id="KW-0808">Transferase</keyword>
<feature type="transmembrane region" description="Helical" evidence="12">
    <location>
        <begin position="110"/>
        <end position="130"/>
    </location>
</feature>
<comment type="similarity">
    <text evidence="3">Belongs to the UbiA prenyltransferase family.</text>
</comment>
<comment type="subcellular location">
    <subcellularLocation>
        <location evidence="2">Membrane</location>
        <topology evidence="2">Multi-pass membrane protein</topology>
    </subcellularLocation>
</comment>
<evidence type="ECO:0000256" key="5">
    <source>
        <dbReference type="ARBA" id="ARBA00022519"/>
    </source>
</evidence>
<proteinExistence type="inferred from homology"/>
<evidence type="ECO:0000256" key="4">
    <source>
        <dbReference type="ARBA" id="ARBA00022475"/>
    </source>
</evidence>
<feature type="transmembrane region" description="Helical" evidence="12">
    <location>
        <begin position="186"/>
        <end position="208"/>
    </location>
</feature>
<evidence type="ECO:0000256" key="6">
    <source>
        <dbReference type="ARBA" id="ARBA00022679"/>
    </source>
</evidence>
<evidence type="ECO:0000256" key="11">
    <source>
        <dbReference type="NCBIfam" id="TIGR01474"/>
    </source>
</evidence>
<dbReference type="PANTHER" id="PTHR11048">
    <property type="entry name" value="PRENYLTRANSFERASES"/>
    <property type="match status" value="1"/>
</dbReference>
<dbReference type="KEGG" id="nja:NSJP_1859"/>
<dbReference type="EC" id="2.5.1.39" evidence="11"/>
<feature type="transmembrane region" description="Helical" evidence="12">
    <location>
        <begin position="229"/>
        <end position="250"/>
    </location>
</feature>
<dbReference type="FunFam" id="1.20.120.1780:FF:000001">
    <property type="entry name" value="4-hydroxybenzoate octaprenyltransferase"/>
    <property type="match status" value="1"/>
</dbReference>
<evidence type="ECO:0000256" key="1">
    <source>
        <dbReference type="ARBA" id="ARBA00001946"/>
    </source>
</evidence>
<feature type="transmembrane region" description="Helical" evidence="12">
    <location>
        <begin position="163"/>
        <end position="180"/>
    </location>
</feature>
<feature type="transmembrane region" description="Helical" evidence="12">
    <location>
        <begin position="256"/>
        <end position="277"/>
    </location>
</feature>